<proteinExistence type="predicted"/>
<feature type="chain" id="PRO_5044397530" description="6-bladed beta-propeller" evidence="1">
    <location>
        <begin position="22"/>
        <end position="401"/>
    </location>
</feature>
<feature type="signal peptide" evidence="1">
    <location>
        <begin position="1"/>
        <end position="21"/>
    </location>
</feature>
<dbReference type="AlphaFoldDB" id="A0A412GIR6"/>
<sequence>MKQLIIMFLCAFLFACTSANKGRIGNEQDITIIDLSDVKYSEEPSKLSEFVESISYIRLDDTPLIPDLLFTGIAVIDDAIYIDQKFVYKYTLDGKFLMSLFKQGQGPGEANKVATRAAYDLENKMVAVNNNMGLTFRLYSLEGEHIGDVSKADSIGWNKTIISYVNGNEVYYYLPWSRPLRGDTINYDGPNFIFAKDLQTDSIVYRQQNYHYDIKAVVQNGIVKDQGYPFSYGFNDNLFWWKHQSVDTIYCTSDFKDVRPCYIIKKDKSFADYDFCVHRMVLDIPEYDFGRRLLSMVYPLGNGVLYHVAGRLDDSGSGFCKNNDKALTFSPNGFVNDVDECFKYWNPSGVLGGSGWVKDGYLYALMNAYEFFEEGCKPPFSDLTEESNPVIVKLKLKKYEE</sequence>
<protein>
    <recommendedName>
        <fullName evidence="4">6-bladed beta-propeller</fullName>
    </recommendedName>
</protein>
<dbReference type="EMBL" id="CP083680">
    <property type="protein sequence ID" value="UYU65854.1"/>
    <property type="molecule type" value="Genomic_DNA"/>
</dbReference>
<evidence type="ECO:0000256" key="1">
    <source>
        <dbReference type="SAM" id="SignalP"/>
    </source>
</evidence>
<evidence type="ECO:0008006" key="4">
    <source>
        <dbReference type="Google" id="ProtNLM"/>
    </source>
</evidence>
<gene>
    <name evidence="2" type="ORF">KQP68_20115</name>
</gene>
<keyword evidence="1" id="KW-0732">Signal</keyword>
<evidence type="ECO:0000313" key="2">
    <source>
        <dbReference type="EMBL" id="UYU65854.1"/>
    </source>
</evidence>
<reference evidence="2 3" key="1">
    <citation type="submission" date="2021-06" db="EMBL/GenBank/DDBJ databases">
        <title>Interrogation of the integrated mobile genetic elements in gut-associated Bacteroides with a consensus prediction approach.</title>
        <authorList>
            <person name="Campbell D.E."/>
            <person name="Leigh J.R."/>
            <person name="Kim T."/>
            <person name="England W."/>
            <person name="Whitaker R.J."/>
            <person name="Degnan P.H."/>
        </authorList>
    </citation>
    <scope>NUCLEOTIDE SEQUENCE [LARGE SCALE GENOMIC DNA]</scope>
    <source>
        <strain evidence="2 3">WAL8669</strain>
    </source>
</reference>
<evidence type="ECO:0000313" key="3">
    <source>
        <dbReference type="Proteomes" id="UP001156218"/>
    </source>
</evidence>
<dbReference type="PROSITE" id="PS51257">
    <property type="entry name" value="PROKAR_LIPOPROTEIN"/>
    <property type="match status" value="1"/>
</dbReference>
<accession>A0A412GIR6</accession>
<dbReference type="Proteomes" id="UP001156218">
    <property type="component" value="Chromosome"/>
</dbReference>
<organism evidence="2 3">
    <name type="scientific">Bacteroides thetaiotaomicron</name>
    <dbReference type="NCBI Taxonomy" id="818"/>
    <lineage>
        <taxon>Bacteria</taxon>
        <taxon>Pseudomonadati</taxon>
        <taxon>Bacteroidota</taxon>
        <taxon>Bacteroidia</taxon>
        <taxon>Bacteroidales</taxon>
        <taxon>Bacteroidaceae</taxon>
        <taxon>Bacteroides</taxon>
    </lineage>
</organism>
<dbReference type="RefSeq" id="WP_016269288.1">
    <property type="nucleotide sequence ID" value="NZ_CP083680.1"/>
</dbReference>
<name>A0A412GIR6_BACT4</name>